<dbReference type="OrthoDB" id="121380at2759"/>
<dbReference type="PANTHER" id="PTHR34315">
    <property type="match status" value="1"/>
</dbReference>
<reference evidence="3" key="1">
    <citation type="submission" date="2021-02" db="EMBL/GenBank/DDBJ databases">
        <authorList>
            <person name="Palmer J.M."/>
        </authorList>
    </citation>
    <scope>NUCLEOTIDE SEQUENCE</scope>
    <source>
        <strain evidence="3">SCRP23</strain>
    </source>
</reference>
<comment type="caution">
    <text evidence="3">The sequence shown here is derived from an EMBL/GenBank/DDBJ whole genome shotgun (WGS) entry which is preliminary data.</text>
</comment>
<dbReference type="AlphaFoldDB" id="A0A8T1WQZ7"/>
<evidence type="ECO:0000259" key="2">
    <source>
        <dbReference type="Pfam" id="PF00775"/>
    </source>
</evidence>
<dbReference type="GO" id="GO:0003824">
    <property type="term" value="F:catalytic activity"/>
    <property type="evidence" value="ECO:0007669"/>
    <property type="project" value="InterPro"/>
</dbReference>
<dbReference type="CDD" id="cd03457">
    <property type="entry name" value="intradiol_dioxygenase_like"/>
    <property type="match status" value="1"/>
</dbReference>
<dbReference type="InterPro" id="IPR000627">
    <property type="entry name" value="Intradiol_dOase_C"/>
</dbReference>
<organism evidence="3 4">
    <name type="scientific">Phytophthora boehmeriae</name>
    <dbReference type="NCBI Taxonomy" id="109152"/>
    <lineage>
        <taxon>Eukaryota</taxon>
        <taxon>Sar</taxon>
        <taxon>Stramenopiles</taxon>
        <taxon>Oomycota</taxon>
        <taxon>Peronosporomycetes</taxon>
        <taxon>Peronosporales</taxon>
        <taxon>Peronosporaceae</taxon>
        <taxon>Phytophthora</taxon>
    </lineage>
</organism>
<feature type="signal peptide" evidence="1">
    <location>
        <begin position="1"/>
        <end position="22"/>
    </location>
</feature>
<name>A0A8T1WQZ7_9STRA</name>
<dbReference type="Proteomes" id="UP000693981">
    <property type="component" value="Unassembled WGS sequence"/>
</dbReference>
<dbReference type="PANTHER" id="PTHR34315:SF1">
    <property type="entry name" value="INTRADIOL RING-CLEAVAGE DIOXYGENASES DOMAIN-CONTAINING PROTEIN-RELATED"/>
    <property type="match status" value="1"/>
</dbReference>
<accession>A0A8T1WQZ7</accession>
<feature type="chain" id="PRO_5035906123" description="Intradiol ring-cleavage dioxygenases domain-containing protein" evidence="1">
    <location>
        <begin position="23"/>
        <end position="356"/>
    </location>
</feature>
<evidence type="ECO:0000256" key="1">
    <source>
        <dbReference type="SAM" id="SignalP"/>
    </source>
</evidence>
<proteinExistence type="predicted"/>
<keyword evidence="1" id="KW-0732">Signal</keyword>
<feature type="domain" description="Intradiol ring-cleavage dioxygenases" evidence="2">
    <location>
        <begin position="123"/>
        <end position="224"/>
    </location>
</feature>
<evidence type="ECO:0000313" key="3">
    <source>
        <dbReference type="EMBL" id="KAG7394343.1"/>
    </source>
</evidence>
<dbReference type="GO" id="GO:0008199">
    <property type="term" value="F:ferric iron binding"/>
    <property type="evidence" value="ECO:0007669"/>
    <property type="project" value="InterPro"/>
</dbReference>
<keyword evidence="4" id="KW-1185">Reference proteome</keyword>
<gene>
    <name evidence="3" type="ORF">PHYBOEH_005302</name>
</gene>
<sequence>MRFGHWIASTVVAISLSDSAHAHLGNRPISEAERVSRELAAVNSRRLLENCINSDAGRQLQEKAIARRLAMLHSYTNHRRLDVSTALATNHMSNLTGLSSTTDPSTLFSSTPACLLEPEVTEGPYYVAGELVRSDIRESQPGIDLYMDLQFIDITSCKPVNNLYVDFWHANSSGVYSGVVASTNGNSKDASNVNSTFHRGLSPTDSNGFVSFATKFPGFYTGRTTHVHIMTHYNGTLNNRRYTGGHVSHVGQLFFDQSLLTTVQGTGVYANNKNQATKNADDNIVKQAAANAFDPFVKRGHDAKLSPECHQHIHWEWRVRYYDNNFNKHHDKLDDDWLDLNGKHNDDLDKYYYHRE</sequence>
<evidence type="ECO:0000313" key="4">
    <source>
        <dbReference type="Proteomes" id="UP000693981"/>
    </source>
</evidence>
<protein>
    <recommendedName>
        <fullName evidence="2">Intradiol ring-cleavage dioxygenases domain-containing protein</fullName>
    </recommendedName>
</protein>
<dbReference type="Pfam" id="PF00775">
    <property type="entry name" value="Dioxygenase_C"/>
    <property type="match status" value="1"/>
</dbReference>
<dbReference type="EMBL" id="JAGDFL010000279">
    <property type="protein sequence ID" value="KAG7394343.1"/>
    <property type="molecule type" value="Genomic_DNA"/>
</dbReference>